<protein>
    <recommendedName>
        <fullName evidence="3">DUF4806 domain-containing protein</fullName>
    </recommendedName>
</protein>
<proteinExistence type="evidence at transcript level"/>
<sequence length="370" mass="39971">ATVNGDAQLPAKKSTGHRLPVGGAFMFKPSAGPHSQGTPPGNAEDAARDKRKIESAKGSGAGNPVDSGAAADRRSPVHFHHPGGSNEPGTSAGPSGDQGAQESEIVPPATPPPMADHADTVQIDSDDGDDSDCILIDGPFNGDIKENPGTVKREAGDLNCWDEKATASFKKLYQGQELLHEEVGGLHQELDGKVYPELKLLREEMGALHQKIDGLKEVHAAPPPSSLPPPVLPKLPMETAEDFEALETFLEDKNNFKYMVEHLKSFDGSTLQEKANGMMTGLFSLKLARKYNYKKKSPGKLVFEGTLAEKAVRRAAMESFRGLEPKEYTFHLGKRFRYAYARLKRQEDARILKKARASGGAGPEVVQDQA</sequence>
<organism evidence="2">
    <name type="scientific">Ixodes ricinus</name>
    <name type="common">Common tick</name>
    <name type="synonym">Acarus ricinus</name>
    <dbReference type="NCBI Taxonomy" id="34613"/>
    <lineage>
        <taxon>Eukaryota</taxon>
        <taxon>Metazoa</taxon>
        <taxon>Ecdysozoa</taxon>
        <taxon>Arthropoda</taxon>
        <taxon>Chelicerata</taxon>
        <taxon>Arachnida</taxon>
        <taxon>Acari</taxon>
        <taxon>Parasitiformes</taxon>
        <taxon>Ixodida</taxon>
        <taxon>Ixodoidea</taxon>
        <taxon>Ixodidae</taxon>
        <taxon>Ixodinae</taxon>
        <taxon>Ixodes</taxon>
    </lineage>
</organism>
<evidence type="ECO:0000256" key="1">
    <source>
        <dbReference type="SAM" id="MobiDB-lite"/>
    </source>
</evidence>
<dbReference type="AlphaFoldDB" id="V5HEJ0"/>
<dbReference type="PANTHER" id="PTHR34153:SF2">
    <property type="entry name" value="SI:CH211-262H13.3-RELATED"/>
    <property type="match status" value="1"/>
</dbReference>
<reference evidence="2" key="1">
    <citation type="journal article" date="2015" name="Sci. Rep.">
        <title>Tissue- and time-dependent transcription in Ixodes ricinus salivary glands and midguts when blood feeding on the vertebrate host.</title>
        <authorList>
            <person name="Kotsyfakis M."/>
            <person name="Schwarz A."/>
            <person name="Erhart J."/>
            <person name="Ribeiro J.M."/>
        </authorList>
    </citation>
    <scope>NUCLEOTIDE SEQUENCE</scope>
    <source>
        <tissue evidence="2">Salivary gland and midgut</tissue>
    </source>
</reference>
<feature type="compositionally biased region" description="Basic and acidic residues" evidence="1">
    <location>
        <begin position="45"/>
        <end position="55"/>
    </location>
</feature>
<dbReference type="PANTHER" id="PTHR34153">
    <property type="entry name" value="SI:CH211-262H13.3-RELATED-RELATED"/>
    <property type="match status" value="1"/>
</dbReference>
<evidence type="ECO:0000313" key="2">
    <source>
        <dbReference type="EMBL" id="JAB75914.1"/>
    </source>
</evidence>
<dbReference type="EMBL" id="GANP01008554">
    <property type="protein sequence ID" value="JAB75914.1"/>
    <property type="molecule type" value="mRNA"/>
</dbReference>
<feature type="non-terminal residue" evidence="2">
    <location>
        <position position="1"/>
    </location>
</feature>
<accession>V5HEJ0</accession>
<feature type="compositionally biased region" description="Polar residues" evidence="1">
    <location>
        <begin position="87"/>
        <end position="101"/>
    </location>
</feature>
<name>V5HEJ0_IXORI</name>
<evidence type="ECO:0008006" key="3">
    <source>
        <dbReference type="Google" id="ProtNLM"/>
    </source>
</evidence>
<feature type="region of interest" description="Disordered" evidence="1">
    <location>
        <begin position="1"/>
        <end position="132"/>
    </location>
</feature>